<feature type="chain" id="PRO_5026721080" evidence="3">
    <location>
        <begin position="20"/>
        <end position="418"/>
    </location>
</feature>
<dbReference type="RefSeq" id="WP_151667466.1">
    <property type="nucleotide sequence ID" value="NZ_WBVO01000006.1"/>
</dbReference>
<keyword evidence="1 3" id="KW-0732">Signal</keyword>
<feature type="domain" description="Thioredoxin" evidence="4">
    <location>
        <begin position="6"/>
        <end position="145"/>
    </location>
</feature>
<evidence type="ECO:0000259" key="4">
    <source>
        <dbReference type="PROSITE" id="PS51352"/>
    </source>
</evidence>
<dbReference type="OrthoDB" id="120730at2"/>
<evidence type="ECO:0000256" key="3">
    <source>
        <dbReference type="SAM" id="SignalP"/>
    </source>
</evidence>
<dbReference type="Pfam" id="PF13098">
    <property type="entry name" value="Thioredoxin_2"/>
    <property type="match status" value="1"/>
</dbReference>
<keyword evidence="6" id="KW-1185">Reference proteome</keyword>
<dbReference type="PROSITE" id="PS51352">
    <property type="entry name" value="THIOREDOXIN_2"/>
    <property type="match status" value="1"/>
</dbReference>
<dbReference type="PANTHER" id="PTHR15337">
    <property type="entry name" value="ANTERIOR GRADIENT PROTEIN-RELATED"/>
    <property type="match status" value="1"/>
</dbReference>
<proteinExistence type="predicted"/>
<dbReference type="InterPro" id="IPR036249">
    <property type="entry name" value="Thioredoxin-like_sf"/>
</dbReference>
<gene>
    <name evidence="5" type="ORF">F8C67_08785</name>
</gene>
<dbReference type="InterPro" id="IPR051099">
    <property type="entry name" value="AGR/TXD"/>
</dbReference>
<feature type="signal peptide" evidence="3">
    <location>
        <begin position="1"/>
        <end position="19"/>
    </location>
</feature>
<evidence type="ECO:0000313" key="6">
    <source>
        <dbReference type="Proteomes" id="UP000468650"/>
    </source>
</evidence>
<evidence type="ECO:0000313" key="5">
    <source>
        <dbReference type="EMBL" id="KAB2809966.1"/>
    </source>
</evidence>
<protein>
    <submittedName>
        <fullName evidence="5">Thioredoxin fold domain-containing protein</fullName>
    </submittedName>
</protein>
<dbReference type="SUPFAM" id="SSF52833">
    <property type="entry name" value="Thioredoxin-like"/>
    <property type="match status" value="1"/>
</dbReference>
<evidence type="ECO:0000256" key="1">
    <source>
        <dbReference type="ARBA" id="ARBA00022729"/>
    </source>
</evidence>
<keyword evidence="2" id="KW-0676">Redox-active center</keyword>
<organism evidence="5 6">
    <name type="scientific">Phaeocystidibacter luteus</name>
    <dbReference type="NCBI Taxonomy" id="911197"/>
    <lineage>
        <taxon>Bacteria</taxon>
        <taxon>Pseudomonadati</taxon>
        <taxon>Bacteroidota</taxon>
        <taxon>Flavobacteriia</taxon>
        <taxon>Flavobacteriales</taxon>
        <taxon>Phaeocystidibacteraceae</taxon>
        <taxon>Phaeocystidibacter</taxon>
    </lineage>
</organism>
<comment type="caution">
    <text evidence="5">The sequence shown here is derived from an EMBL/GenBank/DDBJ whole genome shotgun (WGS) entry which is preliminary data.</text>
</comment>
<dbReference type="InterPro" id="IPR006577">
    <property type="entry name" value="UAS"/>
</dbReference>
<accession>A0A6N6RKD8</accession>
<dbReference type="PANTHER" id="PTHR15337:SF11">
    <property type="entry name" value="THIOREDOXIN DOMAIN-CONTAINING PROTEIN"/>
    <property type="match status" value="1"/>
</dbReference>
<reference evidence="5 6" key="1">
    <citation type="submission" date="2019-09" db="EMBL/GenBank/DDBJ databases">
        <title>Genomes of family Cryomorphaceae.</title>
        <authorList>
            <person name="Bowman J.P."/>
        </authorList>
    </citation>
    <scope>NUCLEOTIDE SEQUENCE [LARGE SCALE GENOMIC DNA]</scope>
    <source>
        <strain evidence="5 6">LMG 25704</strain>
    </source>
</reference>
<sequence>MFKFILSLSFTLVAFISSASDTLHYYSGTYSDLLEDAKASQKSIMLYFHYDGCGACRLMERDVFTDSAVIQYYNTSYLVKEVNTLEEEGMEINRKYGVRTHPTFMFLNPEGETVHKIIGRFSSEKFITAGKVAANEEQGLNALQAQFDAGNREKSFLRDFAYALYDANSKNEEVVDAYISSLSKDELASDSGAVFVYEFMFFFRDQVIHFESPAFQALIAHRSSVYAHYPKEAVDHKIYMAAINDSKRALNDSNELRYIDIMDFLENEDVPSMLKYYELDGRVTMIRYNTNFEETSKLEYLLRFGSKDEVLNYMNELVPSIDMADRMLLMTIAGSVNRYSTDTQVLELANAYCPRAETGEQAYFAYLSHANILMKLSRYNEALAVVEKAIDYASTQSYDTRDLAELRSKLNVLIEEGE</sequence>
<evidence type="ECO:0000256" key="2">
    <source>
        <dbReference type="ARBA" id="ARBA00023284"/>
    </source>
</evidence>
<dbReference type="EMBL" id="WBVO01000006">
    <property type="protein sequence ID" value="KAB2809966.1"/>
    <property type="molecule type" value="Genomic_DNA"/>
</dbReference>
<name>A0A6N6RKD8_9FLAO</name>
<dbReference type="PROSITE" id="PS00194">
    <property type="entry name" value="THIOREDOXIN_1"/>
    <property type="match status" value="1"/>
</dbReference>
<dbReference type="SMART" id="SM00594">
    <property type="entry name" value="UAS"/>
    <property type="match status" value="1"/>
</dbReference>
<dbReference type="InterPro" id="IPR013766">
    <property type="entry name" value="Thioredoxin_domain"/>
</dbReference>
<dbReference type="InterPro" id="IPR012336">
    <property type="entry name" value="Thioredoxin-like_fold"/>
</dbReference>
<dbReference type="Gene3D" id="3.40.30.10">
    <property type="entry name" value="Glutaredoxin"/>
    <property type="match status" value="1"/>
</dbReference>
<dbReference type="InterPro" id="IPR017937">
    <property type="entry name" value="Thioredoxin_CS"/>
</dbReference>
<dbReference type="AlphaFoldDB" id="A0A6N6RKD8"/>
<dbReference type="Proteomes" id="UP000468650">
    <property type="component" value="Unassembled WGS sequence"/>
</dbReference>